<evidence type="ECO:0000313" key="2">
    <source>
        <dbReference type="EMBL" id="CAH2006570.1"/>
    </source>
</evidence>
<gene>
    <name evidence="2" type="ORF">ACAOBT_LOCUS29165</name>
</gene>
<protein>
    <submittedName>
        <fullName evidence="2">Uncharacterized protein</fullName>
    </submittedName>
</protein>
<organism evidence="2 3">
    <name type="scientific">Acanthoscelides obtectus</name>
    <name type="common">Bean weevil</name>
    <name type="synonym">Bruchus obtectus</name>
    <dbReference type="NCBI Taxonomy" id="200917"/>
    <lineage>
        <taxon>Eukaryota</taxon>
        <taxon>Metazoa</taxon>
        <taxon>Ecdysozoa</taxon>
        <taxon>Arthropoda</taxon>
        <taxon>Hexapoda</taxon>
        <taxon>Insecta</taxon>
        <taxon>Pterygota</taxon>
        <taxon>Neoptera</taxon>
        <taxon>Endopterygota</taxon>
        <taxon>Coleoptera</taxon>
        <taxon>Polyphaga</taxon>
        <taxon>Cucujiformia</taxon>
        <taxon>Chrysomeloidea</taxon>
        <taxon>Chrysomelidae</taxon>
        <taxon>Bruchinae</taxon>
        <taxon>Bruchini</taxon>
        <taxon>Acanthoscelides</taxon>
    </lineage>
</organism>
<accession>A0A9P0Q103</accession>
<reference evidence="2" key="1">
    <citation type="submission" date="2022-03" db="EMBL/GenBank/DDBJ databases">
        <authorList>
            <person name="Sayadi A."/>
        </authorList>
    </citation>
    <scope>NUCLEOTIDE SEQUENCE</scope>
</reference>
<evidence type="ECO:0000256" key="1">
    <source>
        <dbReference type="SAM" id="MobiDB-lite"/>
    </source>
</evidence>
<comment type="caution">
    <text evidence="2">The sequence shown here is derived from an EMBL/GenBank/DDBJ whole genome shotgun (WGS) entry which is preliminary data.</text>
</comment>
<feature type="region of interest" description="Disordered" evidence="1">
    <location>
        <begin position="1"/>
        <end position="104"/>
    </location>
</feature>
<dbReference type="EMBL" id="CAKOFQ010007693">
    <property type="protein sequence ID" value="CAH2006570.1"/>
    <property type="molecule type" value="Genomic_DNA"/>
</dbReference>
<proteinExistence type="predicted"/>
<evidence type="ECO:0000313" key="3">
    <source>
        <dbReference type="Proteomes" id="UP001152888"/>
    </source>
</evidence>
<feature type="compositionally biased region" description="Basic residues" evidence="1">
    <location>
        <begin position="50"/>
        <end position="67"/>
    </location>
</feature>
<sequence length="150" mass="18151">MALTPAEKQRRYRLKLKLDPAKNDEAKRKQLEMYHAKKKLVKDMTEREHRAAKRRWKIANKKRRGRQKAAQQLVENIPPSTPRSGTPDSPRCRGRKRVRRDRSALYRQNAKLQEELERLKKKCNKYKKKYQMITINIQHDQMLLWFITKD</sequence>
<dbReference type="AlphaFoldDB" id="A0A9P0Q103"/>
<dbReference type="Proteomes" id="UP001152888">
    <property type="component" value="Unassembled WGS sequence"/>
</dbReference>
<name>A0A9P0Q103_ACAOB</name>
<feature type="compositionally biased region" description="Basic and acidic residues" evidence="1">
    <location>
        <begin position="16"/>
        <end position="49"/>
    </location>
</feature>
<keyword evidence="3" id="KW-1185">Reference proteome</keyword>
<dbReference type="OrthoDB" id="6780425at2759"/>